<proteinExistence type="predicted"/>
<evidence type="ECO:0000256" key="1">
    <source>
        <dbReference type="SAM" id="MobiDB-lite"/>
    </source>
</evidence>
<dbReference type="Proteomes" id="UP001219525">
    <property type="component" value="Unassembled WGS sequence"/>
</dbReference>
<evidence type="ECO:0000313" key="2">
    <source>
        <dbReference type="EMBL" id="KAJ7192594.1"/>
    </source>
</evidence>
<accession>A0AAD6UQG2</accession>
<dbReference type="AlphaFoldDB" id="A0AAD6UQG2"/>
<protein>
    <submittedName>
        <fullName evidence="2">Uncharacterized protein</fullName>
    </submittedName>
</protein>
<gene>
    <name evidence="2" type="ORF">GGX14DRAFT_594476</name>
</gene>
<dbReference type="EMBL" id="JARJCW010000118">
    <property type="protein sequence ID" value="KAJ7192594.1"/>
    <property type="molecule type" value="Genomic_DNA"/>
</dbReference>
<feature type="region of interest" description="Disordered" evidence="1">
    <location>
        <begin position="243"/>
        <end position="278"/>
    </location>
</feature>
<evidence type="ECO:0000313" key="3">
    <source>
        <dbReference type="Proteomes" id="UP001219525"/>
    </source>
</evidence>
<sequence length="278" mass="31292">MDAEILRLVEDTYYLGGPGVRDELVWRSIGGVNTLVAKAEEAEAKKEAAPLTFVALVSEPESNGKFRLNPDASWTGPMKFTKNFADVRLYGRAIKPSNIPCFADDFSTILQNVEWFMKETETPGYSKQGIFTENENPRASVNMRHVLFERTDPKEVEAMEKWPVYSDQARADLAKIKDTHRVLPLWAYGKDTKLIPPEEYREALSDAVVCATVFLKHWAYPPKGDEGGRDVYTADIQHLRVLSKLPITPKNRTPPPIDPGTPTRASKKARITPKKEST</sequence>
<organism evidence="2 3">
    <name type="scientific">Mycena pura</name>
    <dbReference type="NCBI Taxonomy" id="153505"/>
    <lineage>
        <taxon>Eukaryota</taxon>
        <taxon>Fungi</taxon>
        <taxon>Dikarya</taxon>
        <taxon>Basidiomycota</taxon>
        <taxon>Agaricomycotina</taxon>
        <taxon>Agaricomycetes</taxon>
        <taxon>Agaricomycetidae</taxon>
        <taxon>Agaricales</taxon>
        <taxon>Marasmiineae</taxon>
        <taxon>Mycenaceae</taxon>
        <taxon>Mycena</taxon>
    </lineage>
</organism>
<comment type="caution">
    <text evidence="2">The sequence shown here is derived from an EMBL/GenBank/DDBJ whole genome shotgun (WGS) entry which is preliminary data.</text>
</comment>
<name>A0AAD6UQG2_9AGAR</name>
<reference evidence="2" key="1">
    <citation type="submission" date="2023-03" db="EMBL/GenBank/DDBJ databases">
        <title>Massive genome expansion in bonnet fungi (Mycena s.s.) driven by repeated elements and novel gene families across ecological guilds.</title>
        <authorList>
            <consortium name="Lawrence Berkeley National Laboratory"/>
            <person name="Harder C.B."/>
            <person name="Miyauchi S."/>
            <person name="Viragh M."/>
            <person name="Kuo A."/>
            <person name="Thoen E."/>
            <person name="Andreopoulos B."/>
            <person name="Lu D."/>
            <person name="Skrede I."/>
            <person name="Drula E."/>
            <person name="Henrissat B."/>
            <person name="Morin E."/>
            <person name="Kohler A."/>
            <person name="Barry K."/>
            <person name="LaButti K."/>
            <person name="Morin E."/>
            <person name="Salamov A."/>
            <person name="Lipzen A."/>
            <person name="Mereny Z."/>
            <person name="Hegedus B."/>
            <person name="Baldrian P."/>
            <person name="Stursova M."/>
            <person name="Weitz H."/>
            <person name="Taylor A."/>
            <person name="Grigoriev I.V."/>
            <person name="Nagy L.G."/>
            <person name="Martin F."/>
            <person name="Kauserud H."/>
        </authorList>
    </citation>
    <scope>NUCLEOTIDE SEQUENCE</scope>
    <source>
        <strain evidence="2">9144</strain>
    </source>
</reference>
<keyword evidence="3" id="KW-1185">Reference proteome</keyword>